<evidence type="ECO:0000256" key="1">
    <source>
        <dbReference type="SAM" id="MobiDB-lite"/>
    </source>
</evidence>
<organism evidence="2 3">
    <name type="scientific">Alkalicoccobacillus plakortidis</name>
    <dbReference type="NCBI Taxonomy" id="444060"/>
    <lineage>
        <taxon>Bacteria</taxon>
        <taxon>Bacillati</taxon>
        <taxon>Bacillota</taxon>
        <taxon>Bacilli</taxon>
        <taxon>Bacillales</taxon>
        <taxon>Bacillaceae</taxon>
        <taxon>Alkalicoccobacillus</taxon>
    </lineage>
</organism>
<name>A0A9D5DQI2_9BACI</name>
<keyword evidence="3" id="KW-1185">Reference proteome</keyword>
<evidence type="ECO:0000313" key="2">
    <source>
        <dbReference type="EMBL" id="KQL57237.1"/>
    </source>
</evidence>
<reference evidence="2 3" key="1">
    <citation type="submission" date="2015-09" db="EMBL/GenBank/DDBJ databases">
        <title>Genome sequencing project for genomic taxonomy and phylogenomics of Bacillus-like bacteria.</title>
        <authorList>
            <person name="Liu B."/>
            <person name="Wang J."/>
            <person name="Zhu Y."/>
            <person name="Liu G."/>
            <person name="Chen Q."/>
            <person name="Chen Z."/>
            <person name="Lan J."/>
            <person name="Che J."/>
            <person name="Ge C."/>
            <person name="Shi H."/>
            <person name="Pan Z."/>
            <person name="Liu X."/>
        </authorList>
    </citation>
    <scope>NUCLEOTIDE SEQUENCE [LARGE SCALE GENOMIC DNA]</scope>
    <source>
        <strain evidence="2 3">DSM 19153</strain>
    </source>
</reference>
<gene>
    <name evidence="2" type="ORF">AN965_09815</name>
</gene>
<dbReference type="AlphaFoldDB" id="A0A9D5DQI2"/>
<protein>
    <submittedName>
        <fullName evidence="2">Uncharacterized protein</fullName>
    </submittedName>
</protein>
<dbReference type="Proteomes" id="UP000051061">
    <property type="component" value="Unassembled WGS sequence"/>
</dbReference>
<sequence length="76" mass="9144">MKFMDMALEEDEAKVEEKKLALYMDHVSRINARQPQDRKEANAQRDFVKSLEPKKKQDTAKVYEWDEERLKRMALD</sequence>
<dbReference type="EMBL" id="LJJD01000016">
    <property type="protein sequence ID" value="KQL57237.1"/>
    <property type="molecule type" value="Genomic_DNA"/>
</dbReference>
<feature type="region of interest" description="Disordered" evidence="1">
    <location>
        <begin position="31"/>
        <end position="58"/>
    </location>
</feature>
<comment type="caution">
    <text evidence="2">The sequence shown here is derived from an EMBL/GenBank/DDBJ whole genome shotgun (WGS) entry which is preliminary data.</text>
</comment>
<accession>A0A9D5DQI2</accession>
<evidence type="ECO:0000313" key="3">
    <source>
        <dbReference type="Proteomes" id="UP000051061"/>
    </source>
</evidence>
<proteinExistence type="predicted"/>
<feature type="compositionally biased region" description="Basic and acidic residues" evidence="1">
    <location>
        <begin position="35"/>
        <end position="58"/>
    </location>
</feature>